<evidence type="ECO:0000313" key="2">
    <source>
        <dbReference type="Proteomes" id="UP000015347"/>
    </source>
</evidence>
<dbReference type="Proteomes" id="UP000015347">
    <property type="component" value="Unassembled WGS sequence"/>
</dbReference>
<dbReference type="AlphaFoldDB" id="S9QQ58"/>
<protein>
    <recommendedName>
        <fullName evidence="3">HTH merR-type domain-containing protein</fullName>
    </recommendedName>
</protein>
<evidence type="ECO:0008006" key="3">
    <source>
        <dbReference type="Google" id="ProtNLM"/>
    </source>
</evidence>
<organism evidence="1 2">
    <name type="scientific">Salipiger mucosus DSM 16094</name>
    <dbReference type="NCBI Taxonomy" id="1123237"/>
    <lineage>
        <taxon>Bacteria</taxon>
        <taxon>Pseudomonadati</taxon>
        <taxon>Pseudomonadota</taxon>
        <taxon>Alphaproteobacteria</taxon>
        <taxon>Rhodobacterales</taxon>
        <taxon>Roseobacteraceae</taxon>
        <taxon>Salipiger</taxon>
    </lineage>
</organism>
<dbReference type="RefSeq" id="WP_021120102.1">
    <property type="nucleotide sequence ID" value="NZ_KE557274.1"/>
</dbReference>
<sequence length="93" mass="10881">MGFNKDQIARVSEYRRPGMRLTAAAEYLEIPKGRLDRWEREGLVEASFHRRMRVTGQGTVGARHFVPDDLDRIRARMPEIERQSKALKKTRRG</sequence>
<dbReference type="EMBL" id="APVH01000015">
    <property type="protein sequence ID" value="EPX83536.1"/>
    <property type="molecule type" value="Genomic_DNA"/>
</dbReference>
<keyword evidence="2" id="KW-1185">Reference proteome</keyword>
<evidence type="ECO:0000313" key="1">
    <source>
        <dbReference type="EMBL" id="EPX83536.1"/>
    </source>
</evidence>
<accession>S9QQ58</accession>
<reference evidence="2" key="1">
    <citation type="journal article" date="2014" name="Stand. Genomic Sci.">
        <title>Genome sequence of the exopolysaccharide-producing Salipiger mucosus type strain (DSM 16094(T)), a moderately halophilic member of the Roseobacter clade.</title>
        <authorList>
            <person name="Riedel T."/>
            <person name="Spring S."/>
            <person name="Fiebig A."/>
            <person name="Petersen J."/>
            <person name="Kyrpides N.C."/>
            <person name="Goker M."/>
            <person name="Klenk H.P."/>
        </authorList>
    </citation>
    <scope>NUCLEOTIDE SEQUENCE [LARGE SCALE GENOMIC DNA]</scope>
    <source>
        <strain evidence="2">DSM 16094</strain>
    </source>
</reference>
<proteinExistence type="predicted"/>
<gene>
    <name evidence="1" type="ORF">Salmuc_02144</name>
</gene>
<name>S9QQ58_9RHOB</name>
<comment type="caution">
    <text evidence="1">The sequence shown here is derived from an EMBL/GenBank/DDBJ whole genome shotgun (WGS) entry which is preliminary data.</text>
</comment>
<dbReference type="HOGENOM" id="CLU_2397875_0_0_5"/>